<evidence type="ECO:0000313" key="1">
    <source>
        <dbReference type="EMBL" id="GAA0750576.1"/>
    </source>
</evidence>
<evidence type="ECO:0000313" key="2">
    <source>
        <dbReference type="Proteomes" id="UP001500279"/>
    </source>
</evidence>
<dbReference type="RefSeq" id="WP_141290179.1">
    <property type="nucleotide sequence ID" value="NZ_BAAAEW010000011.1"/>
</dbReference>
<gene>
    <name evidence="1" type="ORF">GCM10009107_22460</name>
</gene>
<accession>A0ABN1K0B9</accession>
<keyword evidence="2" id="KW-1185">Reference proteome</keyword>
<protein>
    <submittedName>
        <fullName evidence="1">Uncharacterized protein</fullName>
    </submittedName>
</protein>
<name>A0ABN1K0B9_9BURK</name>
<dbReference type="EMBL" id="BAAAEW010000011">
    <property type="protein sequence ID" value="GAA0750576.1"/>
    <property type="molecule type" value="Genomic_DNA"/>
</dbReference>
<sequence length="198" mass="21232">MGRVVLCYGSLGPDKGEVQAMLEGHAILLKGDFKAKLAVAELQDLRTQEDLLVAHTRQGPLALALGEKEAALWLKKILHPPSLADKLGVSEGLAVHLQQAHAELKRVLDPVAPNYVPLAQAQLAFIVVDTAQDLTALKALAKAKPEGCQLWVLRRKGAAAEVKESEIMALTRAAGLAPSKTSAWSDTYAADRYGRARS</sequence>
<comment type="caution">
    <text evidence="1">The sequence shown here is derived from an EMBL/GenBank/DDBJ whole genome shotgun (WGS) entry which is preliminary data.</text>
</comment>
<organism evidence="1 2">
    <name type="scientific">Ideonella azotifigens</name>
    <dbReference type="NCBI Taxonomy" id="513160"/>
    <lineage>
        <taxon>Bacteria</taxon>
        <taxon>Pseudomonadati</taxon>
        <taxon>Pseudomonadota</taxon>
        <taxon>Betaproteobacteria</taxon>
        <taxon>Burkholderiales</taxon>
        <taxon>Sphaerotilaceae</taxon>
        <taxon>Ideonella</taxon>
    </lineage>
</organism>
<dbReference type="Proteomes" id="UP001500279">
    <property type="component" value="Unassembled WGS sequence"/>
</dbReference>
<reference evidence="1 2" key="1">
    <citation type="journal article" date="2019" name="Int. J. Syst. Evol. Microbiol.">
        <title>The Global Catalogue of Microorganisms (GCM) 10K type strain sequencing project: providing services to taxonomists for standard genome sequencing and annotation.</title>
        <authorList>
            <consortium name="The Broad Institute Genomics Platform"/>
            <consortium name="The Broad Institute Genome Sequencing Center for Infectious Disease"/>
            <person name="Wu L."/>
            <person name="Ma J."/>
        </authorList>
    </citation>
    <scope>NUCLEOTIDE SEQUENCE [LARGE SCALE GENOMIC DNA]</scope>
    <source>
        <strain evidence="1 2">JCM 15503</strain>
    </source>
</reference>
<proteinExistence type="predicted"/>